<dbReference type="AlphaFoldDB" id="A0A0F9BWX7"/>
<reference evidence="1" key="1">
    <citation type="journal article" date="2015" name="Nature">
        <title>Complex archaea that bridge the gap between prokaryotes and eukaryotes.</title>
        <authorList>
            <person name="Spang A."/>
            <person name="Saw J.H."/>
            <person name="Jorgensen S.L."/>
            <person name="Zaremba-Niedzwiedzka K."/>
            <person name="Martijn J."/>
            <person name="Lind A.E."/>
            <person name="van Eijk R."/>
            <person name="Schleper C."/>
            <person name="Guy L."/>
            <person name="Ettema T.J."/>
        </authorList>
    </citation>
    <scope>NUCLEOTIDE SEQUENCE</scope>
</reference>
<gene>
    <name evidence="1" type="ORF">LCGC14_2395320</name>
</gene>
<comment type="caution">
    <text evidence="1">The sequence shown here is derived from an EMBL/GenBank/DDBJ whole genome shotgun (WGS) entry which is preliminary data.</text>
</comment>
<name>A0A0F9BWX7_9ZZZZ</name>
<dbReference type="EMBL" id="LAZR01035841">
    <property type="protein sequence ID" value="KKL26435.1"/>
    <property type="molecule type" value="Genomic_DNA"/>
</dbReference>
<organism evidence="1">
    <name type="scientific">marine sediment metagenome</name>
    <dbReference type="NCBI Taxonomy" id="412755"/>
    <lineage>
        <taxon>unclassified sequences</taxon>
        <taxon>metagenomes</taxon>
        <taxon>ecological metagenomes</taxon>
    </lineage>
</organism>
<evidence type="ECO:0000313" key="1">
    <source>
        <dbReference type="EMBL" id="KKL26435.1"/>
    </source>
</evidence>
<accession>A0A0F9BWX7</accession>
<sequence>MKLFLCRHCQDVVKLARHTRFCECGKSWATLGHDQLCGEYDGKAVPLGFDNRSLALAVKHQPATHPLGLGFTAFVVPKRCETFKREEPDDD</sequence>
<proteinExistence type="predicted"/>
<protein>
    <submittedName>
        <fullName evidence="1">Uncharacterized protein</fullName>
    </submittedName>
</protein>